<dbReference type="InterPro" id="IPR012340">
    <property type="entry name" value="NA-bd_OB-fold"/>
</dbReference>
<dbReference type="InterPro" id="IPR002878">
    <property type="entry name" value="ChsH2_C"/>
</dbReference>
<protein>
    <recommendedName>
        <fullName evidence="5">OB-fold protein</fullName>
    </recommendedName>
</protein>
<dbReference type="InterPro" id="IPR029069">
    <property type="entry name" value="HotDog_dom_sf"/>
</dbReference>
<sequence length="428" mass="46713">MHDRLMALAAELTAKGEVPVGPCPDPVNAAMIRNWTQTLGDPNPLWAEYAPPAMIQVWSMPGLGPRRPAVSEPALAMLHEAGYTGIVATDCEQTYDRYLRLGEELRITLRLGDVVGPKQTALGEGYFVTWYQTWYAGDERVAEMLFRVLKFRPRDSGGAAPSPDGRYPLRPAVNADTRFFWEGVEAGELRIQRCAECGELRHPPGPMCPHCHATKRDHVTASGRGVVHSYVVHHHPPVPGQRSPFVVALVELEEGVRMVGNLLGCTRDDVRIGMPVELSFQRMDDELTLPQWRPAGAVPEETAAPQEAQVAGGPALRIELTPTFVISTALATRDFMPVHHDPARARAQGSKDIFLNILTTMGLVQRCALDLVPDARLSGIAIRLGVPAYAGETLVLTGHRSGDHTLEVRGAVSLGDHVTATVRLKEPA</sequence>
<dbReference type="EMBL" id="VFOZ01000001">
    <property type="protein sequence ID" value="TQL95469.1"/>
    <property type="molecule type" value="Genomic_DNA"/>
</dbReference>
<evidence type="ECO:0000259" key="2">
    <source>
        <dbReference type="Pfam" id="PF12172"/>
    </source>
</evidence>
<proteinExistence type="predicted"/>
<dbReference type="AlphaFoldDB" id="A0A543CEF9"/>
<keyword evidence="4" id="KW-1185">Reference proteome</keyword>
<gene>
    <name evidence="3" type="ORF">FB559_0972</name>
</gene>
<dbReference type="PANTHER" id="PTHR34075">
    <property type="entry name" value="BLR3430 PROTEIN"/>
    <property type="match status" value="1"/>
</dbReference>
<dbReference type="Gene3D" id="6.10.30.10">
    <property type="match status" value="1"/>
</dbReference>
<evidence type="ECO:0000259" key="1">
    <source>
        <dbReference type="Pfam" id="PF01796"/>
    </source>
</evidence>
<dbReference type="OrthoDB" id="4275032at2"/>
<feature type="domain" description="ChsH2 rubredoxin-like zinc ribbon" evidence="2">
    <location>
        <begin position="181"/>
        <end position="214"/>
    </location>
</feature>
<dbReference type="Gene3D" id="3.10.129.10">
    <property type="entry name" value="Hotdog Thioesterase"/>
    <property type="match status" value="2"/>
</dbReference>
<dbReference type="SUPFAM" id="SSF50249">
    <property type="entry name" value="Nucleic acid-binding proteins"/>
    <property type="match status" value="1"/>
</dbReference>
<dbReference type="InterPro" id="IPR022002">
    <property type="entry name" value="ChsH2_Znr"/>
</dbReference>
<evidence type="ECO:0000313" key="3">
    <source>
        <dbReference type="EMBL" id="TQL95469.1"/>
    </source>
</evidence>
<dbReference type="InterPro" id="IPR052513">
    <property type="entry name" value="Thioester_dehydratase-like"/>
</dbReference>
<dbReference type="Pfam" id="PF12172">
    <property type="entry name" value="zf-ChsH2"/>
    <property type="match status" value="1"/>
</dbReference>
<comment type="caution">
    <text evidence="3">The sequence shown here is derived from an EMBL/GenBank/DDBJ whole genome shotgun (WGS) entry which is preliminary data.</text>
</comment>
<evidence type="ECO:0000313" key="4">
    <source>
        <dbReference type="Proteomes" id="UP000316096"/>
    </source>
</evidence>
<feature type="domain" description="ChsH2 C-terminal OB-fold" evidence="1">
    <location>
        <begin position="219"/>
        <end position="281"/>
    </location>
</feature>
<dbReference type="Pfam" id="PF01796">
    <property type="entry name" value="OB_ChsH2_C"/>
    <property type="match status" value="1"/>
</dbReference>
<accession>A0A543CEF9</accession>
<organism evidence="3 4">
    <name type="scientific">Actinoallomurus bryophytorum</name>
    <dbReference type="NCBI Taxonomy" id="1490222"/>
    <lineage>
        <taxon>Bacteria</taxon>
        <taxon>Bacillati</taxon>
        <taxon>Actinomycetota</taxon>
        <taxon>Actinomycetes</taxon>
        <taxon>Streptosporangiales</taxon>
        <taxon>Thermomonosporaceae</taxon>
        <taxon>Actinoallomurus</taxon>
    </lineage>
</organism>
<dbReference type="RefSeq" id="WP_141953695.1">
    <property type="nucleotide sequence ID" value="NZ_VFOZ01000001.1"/>
</dbReference>
<dbReference type="Proteomes" id="UP000316096">
    <property type="component" value="Unassembled WGS sequence"/>
</dbReference>
<evidence type="ECO:0008006" key="5">
    <source>
        <dbReference type="Google" id="ProtNLM"/>
    </source>
</evidence>
<reference evidence="3 4" key="1">
    <citation type="submission" date="2019-06" db="EMBL/GenBank/DDBJ databases">
        <title>Sequencing the genomes of 1000 actinobacteria strains.</title>
        <authorList>
            <person name="Klenk H.-P."/>
        </authorList>
    </citation>
    <scope>NUCLEOTIDE SEQUENCE [LARGE SCALE GENOMIC DNA]</scope>
    <source>
        <strain evidence="3 4">DSM 102200</strain>
    </source>
</reference>
<dbReference type="SUPFAM" id="SSF54637">
    <property type="entry name" value="Thioesterase/thiol ester dehydrase-isomerase"/>
    <property type="match status" value="2"/>
</dbReference>
<name>A0A543CEF9_9ACTN</name>
<dbReference type="PANTHER" id="PTHR34075:SF5">
    <property type="entry name" value="BLR3430 PROTEIN"/>
    <property type="match status" value="1"/>
</dbReference>